<proteinExistence type="predicted"/>
<dbReference type="EMBL" id="CAJOBZ010000001">
    <property type="protein sequence ID" value="CAF4745243.1"/>
    <property type="molecule type" value="Genomic_DNA"/>
</dbReference>
<dbReference type="OrthoDB" id="7448064at2759"/>
<keyword evidence="2" id="KW-1185">Reference proteome</keyword>
<dbReference type="AlphaFoldDB" id="A0A821L420"/>
<sequence length="106" mass="11942">MYLKIPTNDLSFDLTLHTEVKTRYKSKTLSKQEANFYVSATCKVQGYPEIHVSRRERRGHGACVVRATCAVFSSWSATETCVSTRAFPKRHTVATVKLNEEAASQN</sequence>
<comment type="caution">
    <text evidence="1">The sequence shown here is derived from an EMBL/GenBank/DDBJ whole genome shotgun (WGS) entry which is preliminary data.</text>
</comment>
<gene>
    <name evidence="1" type="ORF">PMACD_LOCUS301</name>
</gene>
<organism evidence="1 2">
    <name type="scientific">Pieris macdunnoughi</name>
    <dbReference type="NCBI Taxonomy" id="345717"/>
    <lineage>
        <taxon>Eukaryota</taxon>
        <taxon>Metazoa</taxon>
        <taxon>Ecdysozoa</taxon>
        <taxon>Arthropoda</taxon>
        <taxon>Hexapoda</taxon>
        <taxon>Insecta</taxon>
        <taxon>Pterygota</taxon>
        <taxon>Neoptera</taxon>
        <taxon>Endopterygota</taxon>
        <taxon>Lepidoptera</taxon>
        <taxon>Glossata</taxon>
        <taxon>Ditrysia</taxon>
        <taxon>Papilionoidea</taxon>
        <taxon>Pieridae</taxon>
        <taxon>Pierinae</taxon>
        <taxon>Pieris</taxon>
    </lineage>
</organism>
<name>A0A821L420_9NEOP</name>
<protein>
    <submittedName>
        <fullName evidence="1">Uncharacterized protein</fullName>
    </submittedName>
</protein>
<evidence type="ECO:0000313" key="1">
    <source>
        <dbReference type="EMBL" id="CAF4745243.1"/>
    </source>
</evidence>
<accession>A0A821L420</accession>
<evidence type="ECO:0000313" key="2">
    <source>
        <dbReference type="Proteomes" id="UP000663880"/>
    </source>
</evidence>
<dbReference type="Proteomes" id="UP000663880">
    <property type="component" value="Unassembled WGS sequence"/>
</dbReference>
<reference evidence="1" key="1">
    <citation type="submission" date="2021-02" db="EMBL/GenBank/DDBJ databases">
        <authorList>
            <person name="Steward A R."/>
        </authorList>
    </citation>
    <scope>NUCLEOTIDE SEQUENCE</scope>
</reference>